<evidence type="ECO:0000313" key="1">
    <source>
        <dbReference type="EMBL" id="KAK7060652.1"/>
    </source>
</evidence>
<dbReference type="AlphaFoldDB" id="A0AAN8ZZU3"/>
<gene>
    <name evidence="1" type="ORF">SK128_011986</name>
</gene>
<organism evidence="1 2">
    <name type="scientific">Halocaridina rubra</name>
    <name type="common">Hawaiian red shrimp</name>
    <dbReference type="NCBI Taxonomy" id="373956"/>
    <lineage>
        <taxon>Eukaryota</taxon>
        <taxon>Metazoa</taxon>
        <taxon>Ecdysozoa</taxon>
        <taxon>Arthropoda</taxon>
        <taxon>Crustacea</taxon>
        <taxon>Multicrustacea</taxon>
        <taxon>Malacostraca</taxon>
        <taxon>Eumalacostraca</taxon>
        <taxon>Eucarida</taxon>
        <taxon>Decapoda</taxon>
        <taxon>Pleocyemata</taxon>
        <taxon>Caridea</taxon>
        <taxon>Atyoidea</taxon>
        <taxon>Atyidae</taxon>
        <taxon>Halocaridina</taxon>
    </lineage>
</organism>
<reference evidence="1 2" key="1">
    <citation type="submission" date="2023-11" db="EMBL/GenBank/DDBJ databases">
        <title>Halocaridina rubra genome assembly.</title>
        <authorList>
            <person name="Smith C."/>
        </authorList>
    </citation>
    <scope>NUCLEOTIDE SEQUENCE [LARGE SCALE GENOMIC DNA]</scope>
    <source>
        <strain evidence="1">EP-1</strain>
        <tissue evidence="1">Whole</tissue>
    </source>
</reference>
<protein>
    <submittedName>
        <fullName evidence="1">Uncharacterized protein</fullName>
    </submittedName>
</protein>
<proteinExistence type="predicted"/>
<sequence length="120" mass="13663">MNDSYSLLVLRLECCQNFIFHSFVDSLKCLMVMAWSHWVEYSNIKESSLNSYPEPSGTYVNWCLIPFVTSLASWRQVVGFHPKSYGRALPDTNFLHIPRLGTSTGLSGHTSPETNRVELC</sequence>
<accession>A0AAN8ZZU3</accession>
<dbReference type="EMBL" id="JAXCGZ010021055">
    <property type="protein sequence ID" value="KAK7060652.1"/>
    <property type="molecule type" value="Genomic_DNA"/>
</dbReference>
<evidence type="ECO:0000313" key="2">
    <source>
        <dbReference type="Proteomes" id="UP001381693"/>
    </source>
</evidence>
<keyword evidence="2" id="KW-1185">Reference proteome</keyword>
<comment type="caution">
    <text evidence="1">The sequence shown here is derived from an EMBL/GenBank/DDBJ whole genome shotgun (WGS) entry which is preliminary data.</text>
</comment>
<dbReference type="Proteomes" id="UP001381693">
    <property type="component" value="Unassembled WGS sequence"/>
</dbReference>
<name>A0AAN8ZZU3_HALRR</name>